<evidence type="ECO:0000313" key="3">
    <source>
        <dbReference type="Proteomes" id="UP000186817"/>
    </source>
</evidence>
<dbReference type="Proteomes" id="UP000186817">
    <property type="component" value="Unassembled WGS sequence"/>
</dbReference>
<dbReference type="EMBL" id="LSRX01000387">
    <property type="protein sequence ID" value="OLP98745.1"/>
    <property type="molecule type" value="Genomic_DNA"/>
</dbReference>
<feature type="transmembrane region" description="Helical" evidence="1">
    <location>
        <begin position="67"/>
        <end position="84"/>
    </location>
</feature>
<sequence length="128" mass="14061">MKLLFSVNPTYSLHCSSFLGFLFSILAAVVKQLGALLQSIVGLDPSNLNLILVIVLSQAWLHEKVTLWQYAGVTLLAAGTFCSMDRVAPKKAQQPTEMVVPTGTIINSEYTYSLHCSSFLGNYNGDYR</sequence>
<dbReference type="OrthoDB" id="436749at2759"/>
<keyword evidence="3" id="KW-1185">Reference proteome</keyword>
<comment type="caution">
    <text evidence="2">The sequence shown here is derived from an EMBL/GenBank/DDBJ whole genome shotgun (WGS) entry which is preliminary data.</text>
</comment>
<protein>
    <submittedName>
        <fullName evidence="2">Uncharacterized protein</fullName>
    </submittedName>
</protein>
<feature type="transmembrane region" description="Helical" evidence="1">
    <location>
        <begin position="12"/>
        <end position="30"/>
    </location>
</feature>
<evidence type="ECO:0000256" key="1">
    <source>
        <dbReference type="SAM" id="Phobius"/>
    </source>
</evidence>
<organism evidence="2 3">
    <name type="scientific">Symbiodinium microadriaticum</name>
    <name type="common">Dinoflagellate</name>
    <name type="synonym">Zooxanthella microadriatica</name>
    <dbReference type="NCBI Taxonomy" id="2951"/>
    <lineage>
        <taxon>Eukaryota</taxon>
        <taxon>Sar</taxon>
        <taxon>Alveolata</taxon>
        <taxon>Dinophyceae</taxon>
        <taxon>Suessiales</taxon>
        <taxon>Symbiodiniaceae</taxon>
        <taxon>Symbiodinium</taxon>
    </lineage>
</organism>
<dbReference type="AlphaFoldDB" id="A0A1Q9DU87"/>
<accession>A0A1Q9DU87</accession>
<keyword evidence="1" id="KW-1133">Transmembrane helix</keyword>
<keyword evidence="1" id="KW-0472">Membrane</keyword>
<reference evidence="2 3" key="1">
    <citation type="submission" date="2016-02" db="EMBL/GenBank/DDBJ databases">
        <title>Genome analysis of coral dinoflagellate symbionts highlights evolutionary adaptations to a symbiotic lifestyle.</title>
        <authorList>
            <person name="Aranda M."/>
            <person name="Li Y."/>
            <person name="Liew Y.J."/>
            <person name="Baumgarten S."/>
            <person name="Simakov O."/>
            <person name="Wilson M."/>
            <person name="Piel J."/>
            <person name="Ashoor H."/>
            <person name="Bougouffa S."/>
            <person name="Bajic V.B."/>
            <person name="Ryu T."/>
            <person name="Ravasi T."/>
            <person name="Bayer T."/>
            <person name="Micklem G."/>
            <person name="Kim H."/>
            <person name="Bhak J."/>
            <person name="Lajeunesse T.C."/>
            <person name="Voolstra C.R."/>
        </authorList>
    </citation>
    <scope>NUCLEOTIDE SEQUENCE [LARGE SCALE GENOMIC DNA]</scope>
    <source>
        <strain evidence="2 3">CCMP2467</strain>
    </source>
</reference>
<evidence type="ECO:0000313" key="2">
    <source>
        <dbReference type="EMBL" id="OLP98745.1"/>
    </source>
</evidence>
<name>A0A1Q9DU87_SYMMI</name>
<keyword evidence="1" id="KW-0812">Transmembrane</keyword>
<proteinExistence type="predicted"/>
<gene>
    <name evidence="2" type="ORF">AK812_SmicGene18785</name>
</gene>